<proteinExistence type="predicted"/>
<reference evidence="1" key="1">
    <citation type="submission" date="2018-06" db="EMBL/GenBank/DDBJ databases">
        <authorList>
            <person name="Zhirakovskaya E."/>
        </authorList>
    </citation>
    <scope>NUCLEOTIDE SEQUENCE</scope>
</reference>
<sequence length="736" mass="79636">MPIRPPALDDRSFEDLVSDLLRRVSAHTPDWKSPQQGDPGWTLIELFAWLSDTILYRANLIPERQRLVFLRLLGVQMRAAMAARGVVQLSFDDKKILQASTIPILSRIERPLSFETLSEVSVMPVEGQCFIKRRPSDFEQIQLDDLLPDLESLYTISGSAAGYVTTPIFAGGQSDVNGVDIAADTVDGSLWIALLAPDPLPATVAAALDALGGGEDNRGEVLNIGVAPKISAPQFFDEIGVRQPIECRWEICTGRGDGNEYLPLDILSDTSGGLTGTGIVRLALPGKDDIGAPSNDVTAQYRAGVGDRPPRIDDPVTASRLVSWIRLRPEPEAFVSSLDLSWAGINCVEIEQRRSYGRQTIGRGTGASGQEFELGATSVESSSLAVQVEEEDGLIIWRQVPDVGAAGANERVYSLDSEAGVIKFGDGVNGKAPGERRAVQVANMRAGGGNAGNLPAGSITQMAALSGLPKFKLLQPLKLTGGADAETLEQAERRIPSAIRHRNRAVTKQDYVELAQQTPGVQIGRIEILEKFKPHQRLENMPGAVSVMVIPPSNRTKAPAPRPDRPLLESVHQWIDERRPLSTELYVVGTDYVPIGISVAVEISDNDRRDEILNNVTNTIHALIWPLAPGGTEGTGWKLGKTVDDRIVESMVARVPGVLTVAPVKLFEQRGSDTAWLRPQADLDGRRLINLESWQLPELTSLGVALGREAPDRLPDMPGGSTLSDAVPVPVVPEHC</sequence>
<organism evidence="1">
    <name type="scientific">hydrothermal vent metagenome</name>
    <dbReference type="NCBI Taxonomy" id="652676"/>
    <lineage>
        <taxon>unclassified sequences</taxon>
        <taxon>metagenomes</taxon>
        <taxon>ecological metagenomes</taxon>
    </lineage>
</organism>
<dbReference type="EMBL" id="UOEF01000246">
    <property type="protein sequence ID" value="VAV97425.1"/>
    <property type="molecule type" value="Genomic_DNA"/>
</dbReference>
<protein>
    <submittedName>
        <fullName evidence="1">Uncharacterized protein</fullName>
    </submittedName>
</protein>
<accession>A0A3B0SRH1</accession>
<gene>
    <name evidence="1" type="ORF">MNBD_ALPHA04-1379</name>
</gene>
<dbReference type="AlphaFoldDB" id="A0A3B0SRH1"/>
<name>A0A3B0SRH1_9ZZZZ</name>
<evidence type="ECO:0000313" key="1">
    <source>
        <dbReference type="EMBL" id="VAV97425.1"/>
    </source>
</evidence>